<dbReference type="Proteomes" id="UP000053573">
    <property type="component" value="Unassembled WGS sequence"/>
</dbReference>
<organism evidence="1 2">
    <name type="scientific">Blastomyces silverae</name>
    <dbReference type="NCBI Taxonomy" id="2060906"/>
    <lineage>
        <taxon>Eukaryota</taxon>
        <taxon>Fungi</taxon>
        <taxon>Dikarya</taxon>
        <taxon>Ascomycota</taxon>
        <taxon>Pezizomycotina</taxon>
        <taxon>Eurotiomycetes</taxon>
        <taxon>Eurotiomycetidae</taxon>
        <taxon>Onygenales</taxon>
        <taxon>Ajellomycetaceae</taxon>
        <taxon>Blastomyces</taxon>
    </lineage>
</organism>
<accession>A0A0H1B514</accession>
<name>A0A0H1B514_9EURO</name>
<dbReference type="AlphaFoldDB" id="A0A0H1B514"/>
<sequence length="64" mass="7279">MLSDICNLRRGRSCSAALAIPRPISIDECGECSEPSLAWGSFYYICCCRCRCYASRTCYIFQHQ</sequence>
<protein>
    <submittedName>
        <fullName evidence="1">Uncharacterized protein</fullName>
    </submittedName>
</protein>
<comment type="caution">
    <text evidence="1">The sequence shown here is derived from an EMBL/GenBank/DDBJ whole genome shotgun (WGS) entry which is preliminary data.</text>
</comment>
<gene>
    <name evidence="1" type="ORF">EMPG_09299</name>
</gene>
<keyword evidence="2" id="KW-1185">Reference proteome</keyword>
<proteinExistence type="predicted"/>
<reference evidence="2" key="1">
    <citation type="journal article" date="2015" name="PLoS Genet.">
        <title>The dynamic genome and transcriptome of the human fungal pathogen Blastomyces and close relative Emmonsia.</title>
        <authorList>
            <person name="Munoz J.F."/>
            <person name="Gauthier G.M."/>
            <person name="Desjardins C.A."/>
            <person name="Gallo J.E."/>
            <person name="Holder J."/>
            <person name="Sullivan T.D."/>
            <person name="Marty A.J."/>
            <person name="Carmen J.C."/>
            <person name="Chen Z."/>
            <person name="Ding L."/>
            <person name="Gujja S."/>
            <person name="Magrini V."/>
            <person name="Misas E."/>
            <person name="Mitreva M."/>
            <person name="Priest M."/>
            <person name="Saif S."/>
            <person name="Whiston E.A."/>
            <person name="Young S."/>
            <person name="Zeng Q."/>
            <person name="Goldman W.E."/>
            <person name="Mardis E.R."/>
            <person name="Taylor J.W."/>
            <person name="McEwen J.G."/>
            <person name="Clay O.K."/>
            <person name="Klein B.S."/>
            <person name="Cuomo C.A."/>
        </authorList>
    </citation>
    <scope>NUCLEOTIDE SEQUENCE [LARGE SCALE GENOMIC DNA]</scope>
    <source>
        <strain evidence="2">UAMH 139</strain>
    </source>
</reference>
<evidence type="ECO:0000313" key="2">
    <source>
        <dbReference type="Proteomes" id="UP000053573"/>
    </source>
</evidence>
<dbReference type="EMBL" id="LDEV01003297">
    <property type="protein sequence ID" value="KLJ06097.1"/>
    <property type="molecule type" value="Genomic_DNA"/>
</dbReference>
<evidence type="ECO:0000313" key="1">
    <source>
        <dbReference type="EMBL" id="KLJ06097.1"/>
    </source>
</evidence>